<gene>
    <name evidence="1" type="ORF">M3202_13320</name>
</gene>
<proteinExistence type="predicted"/>
<evidence type="ECO:0000313" key="1">
    <source>
        <dbReference type="EMBL" id="MCM3715062.1"/>
    </source>
</evidence>
<comment type="caution">
    <text evidence="1">The sequence shown here is derived from an EMBL/GenBank/DDBJ whole genome shotgun (WGS) entry which is preliminary data.</text>
</comment>
<dbReference type="Proteomes" id="UP001139179">
    <property type="component" value="Unassembled WGS sequence"/>
</dbReference>
<organism evidence="1 2">
    <name type="scientific">Halalkalibacter oceani</name>
    <dbReference type="NCBI Taxonomy" id="1653776"/>
    <lineage>
        <taxon>Bacteria</taxon>
        <taxon>Bacillati</taxon>
        <taxon>Bacillota</taxon>
        <taxon>Bacilli</taxon>
        <taxon>Bacillales</taxon>
        <taxon>Bacillaceae</taxon>
        <taxon>Halalkalibacter</taxon>
    </lineage>
</organism>
<sequence>MIKFLKRTLRRSTKFPYIHIRQRSKASLVIVKDLSSRCKTEAEQKLYQQLRARLYYPTPNYYVQGVLISLALVPFKLAFIESHPGINQSRISRQLRKKGWQVVYYDAESLLHDENRYVNKLLQAAPQPIKNVSS</sequence>
<dbReference type="EMBL" id="JAMBOL010000012">
    <property type="protein sequence ID" value="MCM3715062.1"/>
    <property type="molecule type" value="Genomic_DNA"/>
</dbReference>
<name>A0A9X2DT90_9BACI</name>
<reference evidence="1" key="1">
    <citation type="submission" date="2022-05" db="EMBL/GenBank/DDBJ databases">
        <title>Comparative Genomics of Spacecraft Associated Microbes.</title>
        <authorList>
            <person name="Tran M.T."/>
            <person name="Wright A."/>
            <person name="Seuylemezian A."/>
            <person name="Eisen J."/>
            <person name="Coil D."/>
        </authorList>
    </citation>
    <scope>NUCLEOTIDE SEQUENCE</scope>
    <source>
        <strain evidence="1">214.1.1</strain>
    </source>
</reference>
<evidence type="ECO:0000313" key="2">
    <source>
        <dbReference type="Proteomes" id="UP001139179"/>
    </source>
</evidence>
<accession>A0A9X2DT90</accession>
<dbReference type="AlphaFoldDB" id="A0A9X2DT90"/>
<keyword evidence="2" id="KW-1185">Reference proteome</keyword>
<protein>
    <submittedName>
        <fullName evidence="1">Uncharacterized protein</fullName>
    </submittedName>
</protein>
<dbReference type="RefSeq" id="WP_251223828.1">
    <property type="nucleotide sequence ID" value="NZ_JAMBOL010000012.1"/>
</dbReference>